<organism evidence="1 2">
    <name type="scientific">Candidatus Hakubella thermalkaliphila</name>
    <dbReference type="NCBI Taxonomy" id="2754717"/>
    <lineage>
        <taxon>Bacteria</taxon>
        <taxon>Bacillati</taxon>
        <taxon>Actinomycetota</taxon>
        <taxon>Actinomycetota incertae sedis</taxon>
        <taxon>Candidatus Hakubellales</taxon>
        <taxon>Candidatus Hakubellaceae</taxon>
        <taxon>Candidatus Hakubella</taxon>
    </lineage>
</organism>
<gene>
    <name evidence="1" type="ORF">HKBW3S06_01607</name>
</gene>
<evidence type="ECO:0000313" key="2">
    <source>
        <dbReference type="Proteomes" id="UP000580051"/>
    </source>
</evidence>
<accession>A0A6V8NPQ7</accession>
<dbReference type="Proteomes" id="UP000580051">
    <property type="component" value="Unassembled WGS sequence"/>
</dbReference>
<reference evidence="1 2" key="1">
    <citation type="journal article" date="2020" name="Front. Microbiol.">
        <title>Single-cell genomics of novel Actinobacteria with the Wood-Ljungdahl pathway discovered in a serpentinizing system.</title>
        <authorList>
            <person name="Merino N."/>
            <person name="Kawai M."/>
            <person name="Boyd E.S."/>
            <person name="Colman D.R."/>
            <person name="McGlynn S.E."/>
            <person name="Nealson K.H."/>
            <person name="Kurokawa K."/>
            <person name="Hongoh Y."/>
        </authorList>
    </citation>
    <scope>NUCLEOTIDE SEQUENCE [LARGE SCALE GENOMIC DNA]</scope>
    <source>
        <strain evidence="1 2">S06</strain>
    </source>
</reference>
<comment type="caution">
    <text evidence="1">The sequence shown here is derived from an EMBL/GenBank/DDBJ whole genome shotgun (WGS) entry which is preliminary data.</text>
</comment>
<dbReference type="AlphaFoldDB" id="A0A6V8NPQ7"/>
<dbReference type="EMBL" id="BLRV01000382">
    <property type="protein sequence ID" value="GFP22379.1"/>
    <property type="molecule type" value="Genomic_DNA"/>
</dbReference>
<evidence type="ECO:0000313" key="1">
    <source>
        <dbReference type="EMBL" id="GFP22379.1"/>
    </source>
</evidence>
<protein>
    <submittedName>
        <fullName evidence="1">Uncharacterized protein</fullName>
    </submittedName>
</protein>
<feature type="non-terminal residue" evidence="1">
    <location>
        <position position="226"/>
    </location>
</feature>
<sequence>LYGVACSADLEVPLLVTFNSSLGALFFEIYGRSSLGQGVLDIDVWMVKELPCIRKEFFTTRLGNKIEKSLSRIAARQALSVFREFGADSREEVSLDKVKPDRRELDQIVMGEILGLSEQEQLEIYKAVIDLVKSRLERAKSVAKKGGKTKEGINLDRLVETILNNIGEDNLGKFYREKILSQNTYEMSLPRFKKELQLDMTLTGWALVSGKDRIECATEDLARYLK</sequence>
<feature type="non-terminal residue" evidence="1">
    <location>
        <position position="1"/>
    </location>
</feature>
<name>A0A6V8NPQ7_9ACTN</name>
<proteinExistence type="predicted"/>